<proteinExistence type="predicted"/>
<dbReference type="EMBL" id="AM468566">
    <property type="protein sequence ID" value="CAN81406.1"/>
    <property type="molecule type" value="Genomic_DNA"/>
</dbReference>
<dbReference type="Gene3D" id="3.10.10.10">
    <property type="entry name" value="HIV Type 1 Reverse Transcriptase, subunit A, domain 1"/>
    <property type="match status" value="1"/>
</dbReference>
<keyword evidence="6" id="KW-0378">Hydrolase</keyword>
<keyword evidence="1" id="KW-0645">Protease</keyword>
<dbReference type="PROSITE" id="PS50878">
    <property type="entry name" value="RT_POL"/>
    <property type="match status" value="1"/>
</dbReference>
<dbReference type="InterPro" id="IPR001584">
    <property type="entry name" value="Integrase_cat-core"/>
</dbReference>
<organism evidence="11">
    <name type="scientific">Vitis vinifera</name>
    <name type="common">Grape</name>
    <dbReference type="NCBI Taxonomy" id="29760"/>
    <lineage>
        <taxon>Eukaryota</taxon>
        <taxon>Viridiplantae</taxon>
        <taxon>Streptophyta</taxon>
        <taxon>Embryophyta</taxon>
        <taxon>Tracheophyta</taxon>
        <taxon>Spermatophyta</taxon>
        <taxon>Magnoliopsida</taxon>
        <taxon>eudicotyledons</taxon>
        <taxon>Gunneridae</taxon>
        <taxon>Pentapetalae</taxon>
        <taxon>rosids</taxon>
        <taxon>Vitales</taxon>
        <taxon>Vitaceae</taxon>
        <taxon>Viteae</taxon>
        <taxon>Vitis</taxon>
    </lineage>
</organism>
<dbReference type="GO" id="GO:0004523">
    <property type="term" value="F:RNA-DNA hybrid ribonuclease activity"/>
    <property type="evidence" value="ECO:0007669"/>
    <property type="project" value="InterPro"/>
</dbReference>
<dbReference type="Gene3D" id="3.30.420.10">
    <property type="entry name" value="Ribonuclease H-like superfamily/Ribonuclease H"/>
    <property type="match status" value="2"/>
</dbReference>
<keyword evidence="4" id="KW-0540">Nuclease</keyword>
<dbReference type="InterPro" id="IPR000477">
    <property type="entry name" value="RT_dom"/>
</dbReference>
<dbReference type="Pfam" id="PF17921">
    <property type="entry name" value="Integrase_H2C2"/>
    <property type="match status" value="1"/>
</dbReference>
<dbReference type="FunFam" id="3.10.10.10:FF:000007">
    <property type="entry name" value="Retrovirus-related Pol polyprotein from transposon 17.6-like Protein"/>
    <property type="match status" value="1"/>
</dbReference>
<evidence type="ECO:0000256" key="1">
    <source>
        <dbReference type="ARBA" id="ARBA00022670"/>
    </source>
</evidence>
<dbReference type="AlphaFoldDB" id="A5BRN3"/>
<feature type="domain" description="Integrase catalytic" evidence="10">
    <location>
        <begin position="670"/>
        <end position="854"/>
    </location>
</feature>
<dbReference type="PROSITE" id="PS50994">
    <property type="entry name" value="INTEGRASE"/>
    <property type="match status" value="1"/>
</dbReference>
<dbReference type="GO" id="GO:0006508">
    <property type="term" value="P:proteolysis"/>
    <property type="evidence" value="ECO:0007669"/>
    <property type="project" value="UniProtKB-KW"/>
</dbReference>
<dbReference type="SUPFAM" id="SSF53098">
    <property type="entry name" value="Ribonuclease H-like"/>
    <property type="match status" value="2"/>
</dbReference>
<dbReference type="InterPro" id="IPR041588">
    <property type="entry name" value="Integrase_H2C2"/>
</dbReference>
<reference evidence="11" key="1">
    <citation type="journal article" date="2007" name="PLoS ONE">
        <title>The first genome sequence of an elite grapevine cultivar (Pinot noir Vitis vinifera L.): coping with a highly heterozygous genome.</title>
        <authorList>
            <person name="Velasco R."/>
            <person name="Zharkikh A."/>
            <person name="Troggio M."/>
            <person name="Cartwright D.A."/>
            <person name="Cestaro A."/>
            <person name="Pruss D."/>
            <person name="Pindo M."/>
            <person name="FitzGerald L.M."/>
            <person name="Vezzulli S."/>
            <person name="Reid J."/>
            <person name="Malacarne G."/>
            <person name="Iliev D."/>
            <person name="Coppola G."/>
            <person name="Wardell B."/>
            <person name="Micheletti D."/>
            <person name="Macalma T."/>
            <person name="Facci M."/>
            <person name="Mitchell J.T."/>
            <person name="Perazzolli M."/>
            <person name="Eldredge G."/>
            <person name="Gatto P."/>
            <person name="Oyzerski R."/>
            <person name="Moretto M."/>
            <person name="Gutin N."/>
            <person name="Stefanini M."/>
            <person name="Chen Y."/>
            <person name="Segala C."/>
            <person name="Davenport C."/>
            <person name="Dematte L."/>
            <person name="Mraz A."/>
            <person name="Battilana J."/>
            <person name="Stormo K."/>
            <person name="Costa F."/>
            <person name="Tao Q."/>
            <person name="Si-Ammour A."/>
            <person name="Harkins T."/>
            <person name="Lackey A."/>
            <person name="Perbost C."/>
            <person name="Taillon B."/>
            <person name="Stella A."/>
            <person name="Solovyev V."/>
            <person name="Fawcett J.A."/>
            <person name="Sterck L."/>
            <person name="Vandepoele K."/>
            <person name="Grando S.M."/>
            <person name="Toppo S."/>
            <person name="Moser C."/>
            <person name="Lanchbury J."/>
            <person name="Bogden R."/>
            <person name="Skolnick M."/>
            <person name="Sgaramella V."/>
            <person name="Bhatnagar S.K."/>
            <person name="Fontana P."/>
            <person name="Gutin A."/>
            <person name="Van de Peer Y."/>
            <person name="Salamini F."/>
            <person name="Viola R."/>
        </authorList>
    </citation>
    <scope>NUCLEOTIDE SEQUENCE</scope>
</reference>
<dbReference type="InterPro" id="IPR050951">
    <property type="entry name" value="Retrovirus_Pol_polyprotein"/>
</dbReference>
<evidence type="ECO:0000256" key="3">
    <source>
        <dbReference type="ARBA" id="ARBA00022695"/>
    </source>
</evidence>
<name>A5BRN3_VITVI</name>
<dbReference type="InterPro" id="IPR043502">
    <property type="entry name" value="DNA/RNA_pol_sf"/>
</dbReference>
<dbReference type="InterPro" id="IPR002156">
    <property type="entry name" value="RNaseH_domain"/>
</dbReference>
<dbReference type="GO" id="GO:0003676">
    <property type="term" value="F:nucleic acid binding"/>
    <property type="evidence" value="ECO:0007669"/>
    <property type="project" value="InterPro"/>
</dbReference>
<dbReference type="Gene3D" id="3.30.70.270">
    <property type="match status" value="2"/>
</dbReference>
<dbReference type="SUPFAM" id="SSF56672">
    <property type="entry name" value="DNA/RNA polymerases"/>
    <property type="match status" value="1"/>
</dbReference>
<dbReference type="Pfam" id="PF00665">
    <property type="entry name" value="rve"/>
    <property type="match status" value="1"/>
</dbReference>
<dbReference type="GO" id="GO:0015074">
    <property type="term" value="P:DNA integration"/>
    <property type="evidence" value="ECO:0007669"/>
    <property type="project" value="InterPro"/>
</dbReference>
<dbReference type="InterPro" id="IPR043128">
    <property type="entry name" value="Rev_trsase/Diguanyl_cyclase"/>
</dbReference>
<dbReference type="PANTHER" id="PTHR37984:SF5">
    <property type="entry name" value="PROTEIN NYNRIN-LIKE"/>
    <property type="match status" value="1"/>
</dbReference>
<keyword evidence="5" id="KW-0255">Endonuclease</keyword>
<dbReference type="InterPro" id="IPR036397">
    <property type="entry name" value="RNaseH_sf"/>
</dbReference>
<dbReference type="CDD" id="cd01647">
    <property type="entry name" value="RT_LTR"/>
    <property type="match status" value="1"/>
</dbReference>
<dbReference type="Pfam" id="PF00078">
    <property type="entry name" value="RVT_1"/>
    <property type="match status" value="1"/>
</dbReference>
<keyword evidence="7" id="KW-0695">RNA-directed DNA polymerase</keyword>
<evidence type="ECO:0000256" key="7">
    <source>
        <dbReference type="ARBA" id="ARBA00022918"/>
    </source>
</evidence>
<evidence type="ECO:0000256" key="4">
    <source>
        <dbReference type="ARBA" id="ARBA00022722"/>
    </source>
</evidence>
<evidence type="ECO:0000256" key="2">
    <source>
        <dbReference type="ARBA" id="ARBA00022679"/>
    </source>
</evidence>
<sequence length="891" mass="101340">MKGIHPSIASHRLNVFSTTRPVQQKIRRFHPDRQKVIWNEIDKLLESGFIREVVYLDWLANVVVVPKKEGKWRVFVDYTNLNNACPKDSFPLPRIDQIVDSTVGQGMLSFLDAFSGYHQIPMSPADEEKTAFITPHGLYCYKVMPFGLKNASATYQRLITKIFKPLIGHTVEVYIDDIVVKSKTREEHVLHLQEVFHLLRKYGMKLNPSKCAFGVSAGKFLGFMISQRGIEVSPDQIKAVMETPPPRNKKELQHLTGKLVALGCFIARFTDELRPFFLAIRKAGTHGWTDSCQNAFEKIKHCLMHPPILSSPIPKEKLYMYLAVLEWAISVVLFCCPSPKEYSKMELIALALRSAAQKLRPYFQAHPVIVLTDQPLRNILHKPDLTGRMLQWAIELSEFGIEFQPRFKQEWWTLRVDEASRSSGSGVGLLLQSPTGEHLEQAIRLGFSASNNEAEYEAILSGLDLTLALSVSKLRIYNDSQLVVRHVQKEYEAKDARMARYLAKVRNTLQQFTEWTIEKIKRADNRRADALAGIAASLPIKEVILLPIHVQPNPSVTEISTCNTIEANQANDQEWTYDITEYLQTSTLPGDLKQAHKIWGHLYKRSFTGPYLWCLGHSEAQYVLVELHERICGNHSGGRSLAHRAHSQGYYWPTMKKDAAAYVKRCDKCQRCAPIPHAISNVEWGMDIVGPLPAAPAQKKFLLVATDYFSKWVEAEAYASIKDKDVTKFVWKNIVCRFGIPQTIIADNGPQFDSIAFRNFCSELNIRNSYSTPRYPQSNGQAEATNKTLITALKKRLEQAKGKWNDANTELGRNLDWADEVRESAAIRMADYQQRASAHYNRKVKPRSFKNGTLVLRKFQANWEGPYIVSKASESGAYHLQKLDGTPLLRP</sequence>
<dbReference type="Gene3D" id="1.10.340.70">
    <property type="match status" value="1"/>
</dbReference>
<dbReference type="PANTHER" id="PTHR37984">
    <property type="entry name" value="PROTEIN CBG26694"/>
    <property type="match status" value="1"/>
</dbReference>
<keyword evidence="2" id="KW-0808">Transferase</keyword>
<protein>
    <submittedName>
        <fullName evidence="11">Uncharacterized protein</fullName>
    </submittedName>
</protein>
<keyword evidence="3" id="KW-0548">Nucleotidyltransferase</keyword>
<evidence type="ECO:0000259" key="9">
    <source>
        <dbReference type="PROSITE" id="PS50879"/>
    </source>
</evidence>
<dbReference type="InterPro" id="IPR012337">
    <property type="entry name" value="RNaseH-like_sf"/>
</dbReference>
<evidence type="ECO:0000313" key="11">
    <source>
        <dbReference type="EMBL" id="CAN81406.1"/>
    </source>
</evidence>
<feature type="domain" description="RNase H type-1" evidence="9">
    <location>
        <begin position="408"/>
        <end position="537"/>
    </location>
</feature>
<dbReference type="GO" id="GO:0008233">
    <property type="term" value="F:peptidase activity"/>
    <property type="evidence" value="ECO:0007669"/>
    <property type="project" value="UniProtKB-KW"/>
</dbReference>
<dbReference type="Pfam" id="PF13456">
    <property type="entry name" value="RVT_3"/>
    <property type="match status" value="1"/>
</dbReference>
<evidence type="ECO:0000259" key="8">
    <source>
        <dbReference type="PROSITE" id="PS50878"/>
    </source>
</evidence>
<accession>A5BRN3</accession>
<evidence type="ECO:0000256" key="5">
    <source>
        <dbReference type="ARBA" id="ARBA00022759"/>
    </source>
</evidence>
<gene>
    <name evidence="11" type="ORF">VITISV_007846</name>
</gene>
<feature type="domain" description="Reverse transcriptase" evidence="8">
    <location>
        <begin position="46"/>
        <end position="225"/>
    </location>
</feature>
<dbReference type="CDD" id="cd09279">
    <property type="entry name" value="RNase_HI_like"/>
    <property type="match status" value="1"/>
</dbReference>
<evidence type="ECO:0000256" key="6">
    <source>
        <dbReference type="ARBA" id="ARBA00022801"/>
    </source>
</evidence>
<dbReference type="GO" id="GO:0003964">
    <property type="term" value="F:RNA-directed DNA polymerase activity"/>
    <property type="evidence" value="ECO:0007669"/>
    <property type="project" value="UniProtKB-KW"/>
</dbReference>
<dbReference type="InterPro" id="IPR041373">
    <property type="entry name" value="RT_RNaseH"/>
</dbReference>
<evidence type="ECO:0000259" key="10">
    <source>
        <dbReference type="PROSITE" id="PS50994"/>
    </source>
</evidence>
<dbReference type="PROSITE" id="PS50879">
    <property type="entry name" value="RNASE_H_1"/>
    <property type="match status" value="1"/>
</dbReference>
<dbReference type="Pfam" id="PF17917">
    <property type="entry name" value="RT_RNaseH"/>
    <property type="match status" value="1"/>
</dbReference>